<dbReference type="Proteomes" id="UP001234178">
    <property type="component" value="Unassembled WGS sequence"/>
</dbReference>
<comment type="caution">
    <text evidence="2">The sequence shown here is derived from an EMBL/GenBank/DDBJ whole genome shotgun (WGS) entry which is preliminary data.</text>
</comment>
<feature type="compositionally biased region" description="Basic residues" evidence="1">
    <location>
        <begin position="83"/>
        <end position="99"/>
    </location>
</feature>
<organism evidence="2 3">
    <name type="scientific">Daphnia magna</name>
    <dbReference type="NCBI Taxonomy" id="35525"/>
    <lineage>
        <taxon>Eukaryota</taxon>
        <taxon>Metazoa</taxon>
        <taxon>Ecdysozoa</taxon>
        <taxon>Arthropoda</taxon>
        <taxon>Crustacea</taxon>
        <taxon>Branchiopoda</taxon>
        <taxon>Diplostraca</taxon>
        <taxon>Cladocera</taxon>
        <taxon>Anomopoda</taxon>
        <taxon>Daphniidae</taxon>
        <taxon>Daphnia</taxon>
    </lineage>
</organism>
<sequence>MDIPALSNSKKQPQRARTTSHNDEISPRKIVTDTLVHDWSKLSQLEPKTLTKQHRHNNKQLNQDRLQEEKRYPTSIQANLPYHKYHRRDAFNKSKRLSH</sequence>
<feature type="region of interest" description="Disordered" evidence="1">
    <location>
        <begin position="1"/>
        <end position="29"/>
    </location>
</feature>
<evidence type="ECO:0000256" key="1">
    <source>
        <dbReference type="SAM" id="MobiDB-lite"/>
    </source>
</evidence>
<gene>
    <name evidence="2" type="ORF">OUZ56_016965</name>
</gene>
<reference evidence="2 3" key="1">
    <citation type="journal article" date="2023" name="Nucleic Acids Res.">
        <title>The hologenome of Daphnia magna reveals possible DNA methylation and microbiome-mediated evolution of the host genome.</title>
        <authorList>
            <person name="Chaturvedi A."/>
            <person name="Li X."/>
            <person name="Dhandapani V."/>
            <person name="Marshall H."/>
            <person name="Kissane S."/>
            <person name="Cuenca-Cambronero M."/>
            <person name="Asole G."/>
            <person name="Calvet F."/>
            <person name="Ruiz-Romero M."/>
            <person name="Marangio P."/>
            <person name="Guigo R."/>
            <person name="Rago D."/>
            <person name="Mirbahai L."/>
            <person name="Eastwood N."/>
            <person name="Colbourne J.K."/>
            <person name="Zhou J."/>
            <person name="Mallon E."/>
            <person name="Orsini L."/>
        </authorList>
    </citation>
    <scope>NUCLEOTIDE SEQUENCE [LARGE SCALE GENOMIC DNA]</scope>
    <source>
        <strain evidence="2">LRV0_1</strain>
    </source>
</reference>
<evidence type="ECO:0000313" key="3">
    <source>
        <dbReference type="Proteomes" id="UP001234178"/>
    </source>
</evidence>
<keyword evidence="3" id="KW-1185">Reference proteome</keyword>
<name>A0ABR0ARU3_9CRUS</name>
<accession>A0ABR0ARU3</accession>
<proteinExistence type="predicted"/>
<dbReference type="EMBL" id="JAOYFB010000038">
    <property type="protein sequence ID" value="KAK4027824.1"/>
    <property type="molecule type" value="Genomic_DNA"/>
</dbReference>
<feature type="compositionally biased region" description="Polar residues" evidence="1">
    <location>
        <begin position="1"/>
        <end position="19"/>
    </location>
</feature>
<evidence type="ECO:0000313" key="2">
    <source>
        <dbReference type="EMBL" id="KAK4027824.1"/>
    </source>
</evidence>
<feature type="region of interest" description="Disordered" evidence="1">
    <location>
        <begin position="46"/>
        <end position="99"/>
    </location>
</feature>
<feature type="compositionally biased region" description="Basic and acidic residues" evidence="1">
    <location>
        <begin position="20"/>
        <end position="29"/>
    </location>
</feature>
<protein>
    <submittedName>
        <fullName evidence="2">Uncharacterized protein</fullName>
    </submittedName>
</protein>